<dbReference type="Proteomes" id="UP001237448">
    <property type="component" value="Unassembled WGS sequence"/>
</dbReference>
<accession>A0ABU0FB45</accession>
<comment type="similarity">
    <text evidence="2">Belongs to the bacterial solute-binding protein 1 family.</text>
</comment>
<keyword evidence="5" id="KW-0574">Periplasm</keyword>
<dbReference type="PIRSF" id="PIRSF002825">
    <property type="entry name" value="CfbpA"/>
    <property type="match status" value="1"/>
</dbReference>
<evidence type="ECO:0000256" key="4">
    <source>
        <dbReference type="ARBA" id="ARBA00022729"/>
    </source>
</evidence>
<evidence type="ECO:0000256" key="3">
    <source>
        <dbReference type="ARBA" id="ARBA00022448"/>
    </source>
</evidence>
<dbReference type="SUPFAM" id="SSF53850">
    <property type="entry name" value="Periplasmic binding protein-like II"/>
    <property type="match status" value="1"/>
</dbReference>
<dbReference type="InterPro" id="IPR017637">
    <property type="entry name" value="AminoethylPonate_ABC-bd"/>
</dbReference>
<keyword evidence="3" id="KW-0813">Transport</keyword>
<dbReference type="RefSeq" id="WP_307424813.1">
    <property type="nucleotide sequence ID" value="NZ_JAUSVK010000001.1"/>
</dbReference>
<comment type="caution">
    <text evidence="7">The sequence shown here is derived from an EMBL/GenBank/DDBJ whole genome shotgun (WGS) entry which is preliminary data.</text>
</comment>
<comment type="subcellular location">
    <subcellularLocation>
        <location evidence="1">Periplasm</location>
    </subcellularLocation>
</comment>
<keyword evidence="4 6" id="KW-0732">Signal</keyword>
<evidence type="ECO:0000256" key="5">
    <source>
        <dbReference type="ARBA" id="ARBA00022764"/>
    </source>
</evidence>
<dbReference type="NCBIfam" id="TIGR03227">
    <property type="entry name" value="PhnS"/>
    <property type="match status" value="1"/>
</dbReference>
<evidence type="ECO:0000256" key="2">
    <source>
        <dbReference type="ARBA" id="ARBA00008520"/>
    </source>
</evidence>
<keyword evidence="8" id="KW-1185">Reference proteome</keyword>
<dbReference type="Gene3D" id="3.40.190.10">
    <property type="entry name" value="Periplasmic binding protein-like II"/>
    <property type="match status" value="2"/>
</dbReference>
<feature type="chain" id="PRO_5045331784" evidence="6">
    <location>
        <begin position="26"/>
        <end position="346"/>
    </location>
</feature>
<dbReference type="PANTHER" id="PTHR30006">
    <property type="entry name" value="THIAMINE-BINDING PERIPLASMIC PROTEIN-RELATED"/>
    <property type="match status" value="1"/>
</dbReference>
<sequence>MKTLLGAALLCATAFSPACLSQAWAASDVVTIYSADGLHDGTPNWYQNEFDAFTKATGIKVQYIEGGSGGVVERIAKEKSNPQADVLVTLPPFIQRAAAEGLLQAYEPAGADQIPAADKDAKGRFEPLVNNYMNFIYNGSVLKDAPKTFADLLDPKFKGKIQYSTPGQAGDGTAVMIEVFHAYGSKEAGLDFLKKLQENNVGPSASTGKLTALVNKGELYVANGDLQMNMAQMADNPNIRVFWPAGPDGKRSTFALPYYVGLVHGAPNGDNGKKLIDFLLSKDAQSAVSSVAIGLPVRKDVTPTDANFQKIHDAMDGVTVWTPAWDKVLETLKADVAAWQKATSGN</sequence>
<reference evidence="7 8" key="1">
    <citation type="submission" date="2023-07" db="EMBL/GenBank/DDBJ databases">
        <title>Genomic Encyclopedia of Type Strains, Phase IV (KMG-IV): sequencing the most valuable type-strain genomes for metagenomic binning, comparative biology and taxonomic classification.</title>
        <authorList>
            <person name="Goeker M."/>
        </authorList>
    </citation>
    <scope>NUCLEOTIDE SEQUENCE [LARGE SCALE GENOMIC DNA]</scope>
    <source>
        <strain evidence="7 8">DSM 5896</strain>
    </source>
</reference>
<dbReference type="InterPro" id="IPR006059">
    <property type="entry name" value="SBP"/>
</dbReference>
<organism evidence="7 8">
    <name type="scientific">Labrys monachus</name>
    <dbReference type="NCBI Taxonomy" id="217067"/>
    <lineage>
        <taxon>Bacteria</taxon>
        <taxon>Pseudomonadati</taxon>
        <taxon>Pseudomonadota</taxon>
        <taxon>Alphaproteobacteria</taxon>
        <taxon>Hyphomicrobiales</taxon>
        <taxon>Xanthobacteraceae</taxon>
        <taxon>Labrys</taxon>
    </lineage>
</organism>
<evidence type="ECO:0000256" key="6">
    <source>
        <dbReference type="SAM" id="SignalP"/>
    </source>
</evidence>
<dbReference type="InterPro" id="IPR026045">
    <property type="entry name" value="Ferric-bd"/>
</dbReference>
<dbReference type="PANTHER" id="PTHR30006:SF3">
    <property type="entry name" value="THIAMINE-BINDING PERIPLASMIC PROTEIN"/>
    <property type="match status" value="1"/>
</dbReference>
<name>A0ABU0FB45_9HYPH</name>
<evidence type="ECO:0000313" key="7">
    <source>
        <dbReference type="EMBL" id="MDQ0391842.1"/>
    </source>
</evidence>
<gene>
    <name evidence="7" type="ORF">J3R73_001634</name>
</gene>
<feature type="signal peptide" evidence="6">
    <location>
        <begin position="1"/>
        <end position="25"/>
    </location>
</feature>
<dbReference type="Pfam" id="PF01547">
    <property type="entry name" value="SBP_bac_1"/>
    <property type="match status" value="1"/>
</dbReference>
<evidence type="ECO:0000313" key="8">
    <source>
        <dbReference type="Proteomes" id="UP001237448"/>
    </source>
</evidence>
<protein>
    <submittedName>
        <fullName evidence="7">2-aminoethylphosphonate transport system substrate-binding protein</fullName>
    </submittedName>
</protein>
<proteinExistence type="inferred from homology"/>
<evidence type="ECO:0000256" key="1">
    <source>
        <dbReference type="ARBA" id="ARBA00004418"/>
    </source>
</evidence>
<dbReference type="EMBL" id="JAUSVK010000001">
    <property type="protein sequence ID" value="MDQ0391842.1"/>
    <property type="molecule type" value="Genomic_DNA"/>
</dbReference>
<dbReference type="NCBIfam" id="NF011620">
    <property type="entry name" value="PRK15046.1"/>
    <property type="match status" value="1"/>
</dbReference>